<dbReference type="Pfam" id="PF13091">
    <property type="entry name" value="PLDc_2"/>
    <property type="match status" value="1"/>
</dbReference>
<dbReference type="PhylomeDB" id="B3RPT8"/>
<dbReference type="PANTHER" id="PTHR12586:SF1">
    <property type="entry name" value="CDP-DIACYLGLYCEROL--GLYCEROL-3-PHOSPHATE 3-PHOSPHATIDYLTRANSFERASE, MITOCHONDRIAL"/>
    <property type="match status" value="1"/>
</dbReference>
<organism evidence="13 14">
    <name type="scientific">Trichoplax adhaerens</name>
    <name type="common">Trichoplax reptans</name>
    <dbReference type="NCBI Taxonomy" id="10228"/>
    <lineage>
        <taxon>Eukaryota</taxon>
        <taxon>Metazoa</taxon>
        <taxon>Placozoa</taxon>
        <taxon>Uniplacotomia</taxon>
        <taxon>Trichoplacea</taxon>
        <taxon>Trichoplacidae</taxon>
        <taxon>Trichoplax</taxon>
    </lineage>
</organism>
<comment type="similarity">
    <text evidence="3 11">Belongs to the CDP-alcohol phosphatidyltransferase class-II family.</text>
</comment>
<keyword evidence="11" id="KW-0067">ATP-binding</keyword>
<dbReference type="OMA" id="HKCLAQC"/>
<feature type="domain" description="PLD phosphodiesterase" evidence="12">
    <location>
        <begin position="177"/>
        <end position="203"/>
    </location>
</feature>
<dbReference type="CDD" id="cd09137">
    <property type="entry name" value="PLDc_PGS1_euk_2"/>
    <property type="match status" value="1"/>
</dbReference>
<keyword evidence="5 11" id="KW-0808">Transferase</keyword>
<evidence type="ECO:0000256" key="9">
    <source>
        <dbReference type="ARBA" id="ARBA00023264"/>
    </source>
</evidence>
<dbReference type="eggNOG" id="KOG3964">
    <property type="taxonomic scope" value="Eukaryota"/>
</dbReference>
<dbReference type="FunCoup" id="B3RPT8">
    <property type="interactions" value="1393"/>
</dbReference>
<dbReference type="Proteomes" id="UP000009022">
    <property type="component" value="Unassembled WGS sequence"/>
</dbReference>
<gene>
    <name evidence="13" type="ORF">TRIADDRAFT_53658</name>
</gene>
<dbReference type="EMBL" id="DS985242">
    <property type="protein sequence ID" value="EDV27697.1"/>
    <property type="molecule type" value="Genomic_DNA"/>
</dbReference>
<keyword evidence="11" id="KW-0547">Nucleotide-binding</keyword>
<dbReference type="GeneID" id="6751292"/>
<keyword evidence="8 11" id="KW-0594">Phospholipid biosynthesis</keyword>
<dbReference type="OrthoDB" id="10250191at2759"/>
<dbReference type="HOGENOM" id="CLU_030471_1_2_1"/>
<dbReference type="InterPro" id="IPR001736">
    <property type="entry name" value="PLipase_D/transphosphatidylase"/>
</dbReference>
<dbReference type="CDD" id="cd09135">
    <property type="entry name" value="PLDc_PGS1_euk_1"/>
    <property type="match status" value="1"/>
</dbReference>
<dbReference type="RefSeq" id="XP_002109531.1">
    <property type="nucleotide sequence ID" value="XM_002109495.1"/>
</dbReference>
<dbReference type="SUPFAM" id="SSF56024">
    <property type="entry name" value="Phospholipase D/nuclease"/>
    <property type="match status" value="1"/>
</dbReference>
<dbReference type="InterPro" id="IPR016270">
    <property type="entry name" value="PGS1"/>
</dbReference>
<evidence type="ECO:0000256" key="10">
    <source>
        <dbReference type="ARBA" id="ARBA00048586"/>
    </source>
</evidence>
<keyword evidence="14" id="KW-1185">Reference proteome</keyword>
<evidence type="ECO:0000256" key="1">
    <source>
        <dbReference type="ARBA" id="ARBA00003537"/>
    </source>
</evidence>
<evidence type="ECO:0000256" key="11">
    <source>
        <dbReference type="RuleBase" id="RU365024"/>
    </source>
</evidence>
<evidence type="ECO:0000256" key="3">
    <source>
        <dbReference type="ARBA" id="ARBA00010682"/>
    </source>
</evidence>
<comment type="pathway">
    <text evidence="2 11">Phospholipid metabolism; phosphatidylglycerol biosynthesis; phosphatidylglycerol from CDP-diacylglycerol: step 1/2.</text>
</comment>
<evidence type="ECO:0000256" key="4">
    <source>
        <dbReference type="ARBA" id="ARBA00022516"/>
    </source>
</evidence>
<name>B3RPT8_TRIAD</name>
<dbReference type="GO" id="GO:0032049">
    <property type="term" value="P:cardiolipin biosynthetic process"/>
    <property type="evidence" value="ECO:0000318"/>
    <property type="project" value="GO_Central"/>
</dbReference>
<dbReference type="GO" id="GO:0008444">
    <property type="term" value="F:CDP-diacylglycerol-glycerol-3-phosphate 3-phosphatidyltransferase activity"/>
    <property type="evidence" value="ECO:0000318"/>
    <property type="project" value="GO_Central"/>
</dbReference>
<dbReference type="GO" id="GO:0005524">
    <property type="term" value="F:ATP binding"/>
    <property type="evidence" value="ECO:0007669"/>
    <property type="project" value="UniProtKB-KW"/>
</dbReference>
<evidence type="ECO:0000313" key="14">
    <source>
        <dbReference type="Proteomes" id="UP000009022"/>
    </source>
</evidence>
<evidence type="ECO:0000256" key="8">
    <source>
        <dbReference type="ARBA" id="ARBA00023209"/>
    </source>
</evidence>
<dbReference type="UniPathway" id="UPA00084">
    <property type="reaction ID" value="UER00503"/>
</dbReference>
<keyword evidence="4 11" id="KW-0444">Lipid biosynthesis</keyword>
<evidence type="ECO:0000256" key="6">
    <source>
        <dbReference type="ARBA" id="ARBA00022737"/>
    </source>
</evidence>
<dbReference type="CTD" id="6751292"/>
<dbReference type="PROSITE" id="PS50035">
    <property type="entry name" value="PLD"/>
    <property type="match status" value="1"/>
</dbReference>
<protein>
    <recommendedName>
        <fullName evidence="11">CDP-diacylglycerol--glycerol-3-phosphate 3-phosphatidyltransferase</fullName>
        <ecNumber evidence="11">2.7.8.5</ecNumber>
    </recommendedName>
</protein>
<evidence type="ECO:0000313" key="13">
    <source>
        <dbReference type="EMBL" id="EDV27697.1"/>
    </source>
</evidence>
<dbReference type="STRING" id="10228.B3RPT8"/>
<dbReference type="InParanoid" id="B3RPT8"/>
<evidence type="ECO:0000256" key="7">
    <source>
        <dbReference type="ARBA" id="ARBA00023098"/>
    </source>
</evidence>
<dbReference type="PANTHER" id="PTHR12586">
    <property type="entry name" value="CDP-DIACYLGLYCEROL--SERINE O-PHOSPHATIDYLTRANSFERASE"/>
    <property type="match status" value="1"/>
</dbReference>
<dbReference type="EC" id="2.7.8.5" evidence="11"/>
<dbReference type="KEGG" id="tad:TRIADDRAFT_53658"/>
<keyword evidence="11" id="KW-0496">Mitochondrion</keyword>
<evidence type="ECO:0000256" key="2">
    <source>
        <dbReference type="ARBA" id="ARBA00005042"/>
    </source>
</evidence>
<keyword evidence="6" id="KW-0677">Repeat</keyword>
<comment type="function">
    <text evidence="1 11">Functions in the biosynthesis of the anionic phospholipids phosphatidylglycerol and cardiolipin.</text>
</comment>
<comment type="subcellular location">
    <subcellularLocation>
        <location evidence="11">Mitochondrion</location>
    </subcellularLocation>
</comment>
<dbReference type="InterPro" id="IPR025202">
    <property type="entry name" value="PLD-like_dom"/>
</dbReference>
<evidence type="ECO:0000256" key="5">
    <source>
        <dbReference type="ARBA" id="ARBA00022679"/>
    </source>
</evidence>
<evidence type="ECO:0000259" key="12">
    <source>
        <dbReference type="PROSITE" id="PS50035"/>
    </source>
</evidence>
<accession>B3RPT8</accession>
<comment type="catalytic activity">
    <reaction evidence="10 11">
        <text>a CDP-1,2-diacyl-sn-glycerol + sn-glycerol 3-phosphate = a 1,2-diacyl-sn-glycero-3-phospho-(1'-sn-glycero-3'-phosphate) + CMP + H(+)</text>
        <dbReference type="Rhea" id="RHEA:12593"/>
        <dbReference type="ChEBI" id="CHEBI:15378"/>
        <dbReference type="ChEBI" id="CHEBI:57597"/>
        <dbReference type="ChEBI" id="CHEBI:58332"/>
        <dbReference type="ChEBI" id="CHEBI:60110"/>
        <dbReference type="ChEBI" id="CHEBI:60377"/>
        <dbReference type="EC" id="2.7.8.5"/>
    </reaction>
</comment>
<dbReference type="GO" id="GO:0005739">
    <property type="term" value="C:mitochondrion"/>
    <property type="evidence" value="ECO:0000318"/>
    <property type="project" value="GO_Central"/>
</dbReference>
<keyword evidence="9 11" id="KW-1208">Phospholipid metabolism</keyword>
<reference evidence="13 14" key="1">
    <citation type="journal article" date="2008" name="Nature">
        <title>The Trichoplax genome and the nature of placozoans.</title>
        <authorList>
            <person name="Srivastava M."/>
            <person name="Begovic E."/>
            <person name="Chapman J."/>
            <person name="Putnam N.H."/>
            <person name="Hellsten U."/>
            <person name="Kawashima T."/>
            <person name="Kuo A."/>
            <person name="Mitros T."/>
            <person name="Salamov A."/>
            <person name="Carpenter M.L."/>
            <person name="Signorovitch A.Y."/>
            <person name="Moreno M.A."/>
            <person name="Kamm K."/>
            <person name="Grimwood J."/>
            <person name="Schmutz J."/>
            <person name="Shapiro H."/>
            <person name="Grigoriev I.V."/>
            <person name="Buss L.W."/>
            <person name="Schierwater B."/>
            <person name="Dellaporta S.L."/>
            <person name="Rokhsar D.S."/>
        </authorList>
    </citation>
    <scope>NUCLEOTIDE SEQUENCE [LARGE SCALE GENOMIC DNA]</scope>
    <source>
        <strain evidence="13 14">Grell-BS-1999</strain>
    </source>
</reference>
<dbReference type="PIRSF" id="PIRSF000850">
    <property type="entry name" value="Phospholipase_D_PSS"/>
    <property type="match status" value="1"/>
</dbReference>
<dbReference type="AlphaFoldDB" id="B3RPT8"/>
<keyword evidence="7 11" id="KW-0443">Lipid metabolism</keyword>
<dbReference type="Gene3D" id="3.30.870.10">
    <property type="entry name" value="Endonuclease Chain A"/>
    <property type="match status" value="2"/>
</dbReference>
<sequence>MALLRPCLSNVLNRYKIITNRHVTCLNLLRKRHHYSGQAITAISDLLQDLGPQFYADGDKIRFLHQPTDFYQELLSKIKTAKKRITLASLYIGNGSLEQRMVDELQQVSRSSIQLNKPLDINILLDYTRGSRGKQNSRKMLLPLINESHSSVNVALFHTPHLRGPLKAIVPERFNETIGLSHLKVYLFDNDVIISGANLSDSYFVNRQDRYIVIEDNPEFANFFQDLITVVSKYSLQLQPDDTTKMLEDINVHPYENNDSSQEFINAMRSDIHQLLHKYKDSIKNNNLSKSNTVIFPLIQMGPFEVRFDEEATQRLFGSLRKDSTLLLASGYFNLIEKYLATILTKSKGDYKILTAAPEANGFYGASGIAGYIPDSYTYIAKQFYQRIVSENQDQRIKLLEYERQGWTFHVKGLWYYYQQEQLPSMTLIGSSNFGYRSTYRDLEAQIAVVTSESNLQELMKAEQESIFSYGKAVNQDVFRSDRRQVAFWAQMVTKYILWKFL</sequence>
<proteinExistence type="inferred from homology"/>